<dbReference type="AlphaFoldDB" id="G2KSQ5"/>
<dbReference type="SUPFAM" id="SSF51735">
    <property type="entry name" value="NAD(P)-binding Rossmann-fold domains"/>
    <property type="match status" value="1"/>
</dbReference>
<evidence type="ECO:0000256" key="6">
    <source>
        <dbReference type="ARBA" id="ARBA00023211"/>
    </source>
</evidence>
<dbReference type="Pfam" id="PF02670">
    <property type="entry name" value="DXP_reductoisom"/>
    <property type="match status" value="1"/>
</dbReference>
<evidence type="ECO:0000313" key="14">
    <source>
        <dbReference type="Proteomes" id="UP000009286"/>
    </source>
</evidence>
<evidence type="ECO:0000256" key="7">
    <source>
        <dbReference type="ARBA" id="ARBA00023229"/>
    </source>
</evidence>
<feature type="binding site" evidence="9">
    <location>
        <position position="12"/>
    </location>
    <ligand>
        <name>NADPH</name>
        <dbReference type="ChEBI" id="CHEBI:57783"/>
    </ligand>
</feature>
<dbReference type="InterPro" id="IPR013644">
    <property type="entry name" value="DXP_reductoisomerase_C"/>
</dbReference>
<dbReference type="InterPro" id="IPR036291">
    <property type="entry name" value="NAD(P)-bd_dom_sf"/>
</dbReference>
<comment type="caution">
    <text evidence="9">Lacks conserved residue(s) required for the propagation of feature annotation.</text>
</comment>
<feature type="binding site" evidence="9">
    <location>
        <position position="150"/>
    </location>
    <ligand>
        <name>Mn(2+)</name>
        <dbReference type="ChEBI" id="CHEBI:29035"/>
    </ligand>
</feature>
<dbReference type="SUPFAM" id="SSF69055">
    <property type="entry name" value="1-deoxy-D-xylulose-5-phosphate reductoisomerase, C-terminal domain"/>
    <property type="match status" value="1"/>
</dbReference>
<dbReference type="RefSeq" id="WP_014102878.1">
    <property type="nucleotide sequence ID" value="NC_016026.1"/>
</dbReference>
<evidence type="ECO:0000256" key="5">
    <source>
        <dbReference type="ARBA" id="ARBA00023002"/>
    </source>
</evidence>
<keyword evidence="13" id="KW-0413">Isomerase</keyword>
<dbReference type="UniPathway" id="UPA00056">
    <property type="reaction ID" value="UER00092"/>
</dbReference>
<evidence type="ECO:0000256" key="4">
    <source>
        <dbReference type="ARBA" id="ARBA00022857"/>
    </source>
</evidence>
<protein>
    <recommendedName>
        <fullName evidence="9">1-deoxy-D-xylulose 5-phosphate reductoisomerase</fullName>
        <shortName evidence="9">DXP reductoisomerase</shortName>
        <ecNumber evidence="9">1.1.1.267</ecNumber>
    </recommendedName>
    <alternativeName>
        <fullName evidence="9">1-deoxyxylulose-5-phosphate reductoisomerase</fullName>
    </alternativeName>
    <alternativeName>
        <fullName evidence="9">2-C-methyl-D-erythritol 4-phosphate synthase</fullName>
    </alternativeName>
</protein>
<dbReference type="Gene3D" id="3.40.50.720">
    <property type="entry name" value="NAD(P)-binding Rossmann-like Domain"/>
    <property type="match status" value="1"/>
</dbReference>
<feature type="binding site" evidence="9">
    <location>
        <position position="11"/>
    </location>
    <ligand>
        <name>NADPH</name>
        <dbReference type="ChEBI" id="CHEBI:57783"/>
    </ligand>
</feature>
<dbReference type="PANTHER" id="PTHR30525:SF0">
    <property type="entry name" value="1-DEOXY-D-XYLULOSE 5-PHOSPHATE REDUCTOISOMERASE, CHLOROPLASTIC"/>
    <property type="match status" value="1"/>
</dbReference>
<dbReference type="NCBIfam" id="TIGR00243">
    <property type="entry name" value="Dxr"/>
    <property type="match status" value="1"/>
</dbReference>
<keyword evidence="4 9" id="KW-0521">NADP</keyword>
<dbReference type="EC" id="1.1.1.267" evidence="9"/>
<comment type="pathway">
    <text evidence="1 9">Isoprenoid biosynthesis; isopentenyl diphosphate biosynthesis via DXP pathway; isopentenyl diphosphate from 1-deoxy-D-xylulose 5-phosphate: step 1/6.</text>
</comment>
<feature type="binding site" evidence="9">
    <location>
        <position position="215"/>
    </location>
    <ligand>
        <name>1-deoxy-D-xylulose 5-phosphate</name>
        <dbReference type="ChEBI" id="CHEBI:57792"/>
    </ligand>
</feature>
<feature type="binding site" evidence="9">
    <location>
        <position position="197"/>
    </location>
    <ligand>
        <name>1-deoxy-D-xylulose 5-phosphate</name>
        <dbReference type="ChEBI" id="CHEBI:57792"/>
    </ligand>
</feature>
<keyword evidence="3 9" id="KW-0479">Metal-binding</keyword>
<feature type="domain" description="1-deoxy-D-xylulose 5-phosphate reductoisomerase N-terminal" evidence="10">
    <location>
        <begin position="5"/>
        <end position="130"/>
    </location>
</feature>
<feature type="binding site" evidence="9">
    <location>
        <position position="148"/>
    </location>
    <ligand>
        <name>Mn(2+)</name>
        <dbReference type="ChEBI" id="CHEBI:29035"/>
    </ligand>
</feature>
<keyword evidence="6 9" id="KW-0464">Manganese</keyword>
<dbReference type="eggNOG" id="COG0743">
    <property type="taxonomic scope" value="Bacteria"/>
</dbReference>
<feature type="binding site" evidence="9">
    <location>
        <position position="174"/>
    </location>
    <ligand>
        <name>1-deoxy-D-xylulose 5-phosphate</name>
        <dbReference type="ChEBI" id="CHEBI:57792"/>
    </ligand>
</feature>
<feature type="binding site" evidence="9">
    <location>
        <position position="123"/>
    </location>
    <ligand>
        <name>1-deoxy-D-xylulose 5-phosphate</name>
        <dbReference type="ChEBI" id="CHEBI:57792"/>
    </ligand>
</feature>
<keyword evidence="9" id="KW-0460">Magnesium</keyword>
<evidence type="ECO:0000256" key="9">
    <source>
        <dbReference type="HAMAP-Rule" id="MF_00183"/>
    </source>
</evidence>
<evidence type="ECO:0000259" key="10">
    <source>
        <dbReference type="Pfam" id="PF02670"/>
    </source>
</evidence>
<feature type="binding site" evidence="9">
    <location>
        <position position="203"/>
    </location>
    <ligand>
        <name>NADPH</name>
        <dbReference type="ChEBI" id="CHEBI:57783"/>
    </ligand>
</feature>
<comment type="cofactor">
    <cofactor evidence="9">
        <name>Mg(2+)</name>
        <dbReference type="ChEBI" id="CHEBI:18420"/>
    </cofactor>
    <cofactor evidence="9">
        <name>Mn(2+)</name>
        <dbReference type="ChEBI" id="CHEBI:29035"/>
    </cofactor>
</comment>
<feature type="binding site" evidence="9">
    <location>
        <position position="122"/>
    </location>
    <ligand>
        <name>NADPH</name>
        <dbReference type="ChEBI" id="CHEBI:57783"/>
    </ligand>
</feature>
<name>G2KSQ5_MICAA</name>
<dbReference type="Pfam" id="PF13288">
    <property type="entry name" value="DXPR_C"/>
    <property type="match status" value="1"/>
</dbReference>
<comment type="function">
    <text evidence="9">Catalyzes the NADPH-dependent rearrangement and reduction of 1-deoxy-D-xylulose-5-phosphate (DXP) to 2-C-methyl-D-erythritol 4-phosphate (MEP).</text>
</comment>
<dbReference type="HAMAP" id="MF_00183">
    <property type="entry name" value="DXP_reductoisom"/>
    <property type="match status" value="1"/>
</dbReference>
<keyword evidence="14" id="KW-1185">Reference proteome</keyword>
<dbReference type="GO" id="GO:0016853">
    <property type="term" value="F:isomerase activity"/>
    <property type="evidence" value="ECO:0007669"/>
    <property type="project" value="UniProtKB-KW"/>
</dbReference>
<comment type="catalytic activity">
    <reaction evidence="8">
        <text>2-C-methyl-D-erythritol 4-phosphate + NADP(+) = 1-deoxy-D-xylulose 5-phosphate + NADPH + H(+)</text>
        <dbReference type="Rhea" id="RHEA:13717"/>
        <dbReference type="ChEBI" id="CHEBI:15378"/>
        <dbReference type="ChEBI" id="CHEBI:57783"/>
        <dbReference type="ChEBI" id="CHEBI:57792"/>
        <dbReference type="ChEBI" id="CHEBI:58262"/>
        <dbReference type="ChEBI" id="CHEBI:58349"/>
        <dbReference type="EC" id="1.1.1.267"/>
    </reaction>
    <physiologicalReaction direction="right-to-left" evidence="8">
        <dbReference type="Rhea" id="RHEA:13719"/>
    </physiologicalReaction>
</comment>
<gene>
    <name evidence="9 13" type="primary">dxr</name>
    <name evidence="13" type="ordered locus">MICA_1333</name>
</gene>
<comment type="similarity">
    <text evidence="2 9">Belongs to the DXR family.</text>
</comment>
<dbReference type="OrthoDB" id="9806546at2"/>
<evidence type="ECO:0000256" key="2">
    <source>
        <dbReference type="ARBA" id="ARBA00006825"/>
    </source>
</evidence>
<dbReference type="PIRSF" id="PIRSF006205">
    <property type="entry name" value="Dxp_reductismrs"/>
    <property type="match status" value="1"/>
</dbReference>
<evidence type="ECO:0000313" key="13">
    <source>
        <dbReference type="EMBL" id="AEP09655.1"/>
    </source>
</evidence>
<feature type="binding site" evidence="9">
    <location>
        <position position="216"/>
    </location>
    <ligand>
        <name>1-deoxy-D-xylulose 5-phosphate</name>
        <dbReference type="ChEBI" id="CHEBI:57792"/>
    </ligand>
</feature>
<feature type="binding site" evidence="9">
    <location>
        <position position="13"/>
    </location>
    <ligand>
        <name>NADPH</name>
        <dbReference type="ChEBI" id="CHEBI:57783"/>
    </ligand>
</feature>
<evidence type="ECO:0000256" key="8">
    <source>
        <dbReference type="ARBA" id="ARBA00048543"/>
    </source>
</evidence>
<dbReference type="GO" id="GO:0051484">
    <property type="term" value="P:isopentenyl diphosphate biosynthetic process, methylerythritol 4-phosphate pathway involved in terpenoid biosynthetic process"/>
    <property type="evidence" value="ECO:0007669"/>
    <property type="project" value="TreeGrafter"/>
</dbReference>
<evidence type="ECO:0000256" key="3">
    <source>
        <dbReference type="ARBA" id="ARBA00022723"/>
    </source>
</evidence>
<dbReference type="InterPro" id="IPR013512">
    <property type="entry name" value="DXP_reductoisomerase_N"/>
</dbReference>
<feature type="binding site" evidence="9">
    <location>
        <position position="150"/>
    </location>
    <ligand>
        <name>1-deoxy-D-xylulose 5-phosphate</name>
        <dbReference type="ChEBI" id="CHEBI:57792"/>
    </ligand>
</feature>
<evidence type="ECO:0000259" key="12">
    <source>
        <dbReference type="Pfam" id="PF13288"/>
    </source>
</evidence>
<dbReference type="SUPFAM" id="SSF55347">
    <property type="entry name" value="Glyceraldehyde-3-phosphate dehydrogenase-like, C-terminal domain"/>
    <property type="match status" value="1"/>
</dbReference>
<dbReference type="InterPro" id="IPR036169">
    <property type="entry name" value="DXPR_C_sf"/>
</dbReference>
<feature type="binding site" evidence="9">
    <location>
        <position position="219"/>
    </location>
    <ligand>
        <name>1-deoxy-D-xylulose 5-phosphate</name>
        <dbReference type="ChEBI" id="CHEBI:57792"/>
    </ligand>
</feature>
<dbReference type="Gene3D" id="1.10.1740.10">
    <property type="match status" value="1"/>
</dbReference>
<feature type="domain" description="1-deoxy-D-xylulose 5-phosphate reductoisomerase C-terminal" evidence="11">
    <location>
        <begin position="144"/>
        <end position="227"/>
    </location>
</feature>
<feature type="binding site" evidence="9">
    <location>
        <position position="219"/>
    </location>
    <ligand>
        <name>Mn(2+)</name>
        <dbReference type="ChEBI" id="CHEBI:29035"/>
    </ligand>
</feature>
<accession>G2KSQ5</accession>
<sequence length="390" mass="41677">MSKRVTILGSTGSVGTSTVDLILNNPEAYDIQALTAQTNVDRLADQAIQLKAKRAVIGDETHYTALKNRLAGTGIDCAAGRAAVIEAASMPTDWTMAAIVGMAGLEPILAAIAQGQCVAIANKEPLVAAGPLVMAAARASGATLLPVDSEHNAVFQVFENENRAGIDRIILTASGGPFRTWTMDQMRAATPAQAVAHPNWIMGAKISVDSASMMNKALEIIEAHYLFAMPPEQIDVLVHPQSVIHSMVEYADGSVLAQLGAPDMRTPIAYTLGWPDRIRTSGQRLDLKTLSRLDFEQIDPVRFPSIPMAYDCLRAGPAHCIAFNAANEVAVAAFLGGQIGFYGIMDAVRYAVERVEKVDMSNLSDVLDFDGAVRDDTTAYMNSHHALKSA</sequence>
<feature type="binding site" evidence="9">
    <location>
        <position position="149"/>
    </location>
    <ligand>
        <name>1-deoxy-D-xylulose 5-phosphate</name>
        <dbReference type="ChEBI" id="CHEBI:57792"/>
    </ligand>
</feature>
<evidence type="ECO:0000256" key="1">
    <source>
        <dbReference type="ARBA" id="ARBA00005094"/>
    </source>
</evidence>
<dbReference type="GO" id="GO:0030145">
    <property type="term" value="F:manganese ion binding"/>
    <property type="evidence" value="ECO:0007669"/>
    <property type="project" value="TreeGrafter"/>
</dbReference>
<organism evidence="13 14">
    <name type="scientific">Micavibrio aeruginosavorus (strain ARL-13)</name>
    <dbReference type="NCBI Taxonomy" id="856793"/>
    <lineage>
        <taxon>Bacteria</taxon>
        <taxon>Pseudomonadati</taxon>
        <taxon>Bdellovibrionota</taxon>
        <taxon>Bdellovibrionia</taxon>
        <taxon>Bdellovibrionales</taxon>
        <taxon>Pseudobdellovibrionaceae</taxon>
        <taxon>Micavibrio</taxon>
    </lineage>
</organism>
<dbReference type="HOGENOM" id="CLU_035714_4_0_5"/>
<dbReference type="GO" id="GO:0030604">
    <property type="term" value="F:1-deoxy-D-xylulose-5-phosphate reductoisomerase activity"/>
    <property type="evidence" value="ECO:0007669"/>
    <property type="project" value="UniProtKB-UniRule"/>
</dbReference>
<evidence type="ECO:0000259" key="11">
    <source>
        <dbReference type="Pfam" id="PF08436"/>
    </source>
</evidence>
<dbReference type="EMBL" id="CP002382">
    <property type="protein sequence ID" value="AEP09655.1"/>
    <property type="molecule type" value="Genomic_DNA"/>
</dbReference>
<dbReference type="InterPro" id="IPR003821">
    <property type="entry name" value="DXP_reductoisomerase"/>
</dbReference>
<feature type="binding site" evidence="9">
    <location>
        <position position="14"/>
    </location>
    <ligand>
        <name>NADPH</name>
        <dbReference type="ChEBI" id="CHEBI:57783"/>
    </ligand>
</feature>
<reference evidence="13 14" key="1">
    <citation type="journal article" date="2011" name="BMC Genomics">
        <title>Genomic insights into an obligate epibiotic bacterial predator: Micavibrio aeruginosavorus ARL-13.</title>
        <authorList>
            <person name="Wang Z."/>
            <person name="Kadouri D."/>
            <person name="Wu M."/>
        </authorList>
    </citation>
    <scope>NUCLEOTIDE SEQUENCE [LARGE SCALE GENOMIC DNA]</scope>
    <source>
        <strain evidence="13 14">ARL-13</strain>
    </source>
</reference>
<feature type="binding site" evidence="9">
    <location>
        <position position="124"/>
    </location>
    <ligand>
        <name>NADPH</name>
        <dbReference type="ChEBI" id="CHEBI:57783"/>
    </ligand>
</feature>
<keyword evidence="7 9" id="KW-0414">Isoprene biosynthesis</keyword>
<proteinExistence type="inferred from homology"/>
<dbReference type="Pfam" id="PF08436">
    <property type="entry name" value="DXP_redisom_C"/>
    <property type="match status" value="1"/>
</dbReference>
<dbReference type="GO" id="GO:0070402">
    <property type="term" value="F:NADPH binding"/>
    <property type="evidence" value="ECO:0007669"/>
    <property type="project" value="InterPro"/>
</dbReference>
<dbReference type="STRING" id="856793.MICA_1333"/>
<dbReference type="InterPro" id="IPR026877">
    <property type="entry name" value="DXPR_C"/>
</dbReference>
<feature type="binding site" evidence="9">
    <location>
        <position position="39"/>
    </location>
    <ligand>
        <name>NADPH</name>
        <dbReference type="ChEBI" id="CHEBI:57783"/>
    </ligand>
</feature>
<dbReference type="Proteomes" id="UP000009286">
    <property type="component" value="Chromosome"/>
</dbReference>
<dbReference type="FunFam" id="3.40.50.720:FF:000045">
    <property type="entry name" value="1-deoxy-D-xylulose 5-phosphate reductoisomerase"/>
    <property type="match status" value="1"/>
</dbReference>
<dbReference type="PANTHER" id="PTHR30525">
    <property type="entry name" value="1-DEOXY-D-XYLULOSE 5-PHOSPHATE REDUCTOISOMERASE"/>
    <property type="match status" value="1"/>
</dbReference>
<keyword evidence="5 9" id="KW-0560">Oxidoreductase</keyword>
<feature type="domain" description="DXP reductoisomerase C-terminal" evidence="12">
    <location>
        <begin position="259"/>
        <end position="375"/>
    </location>
</feature>
<feature type="binding site" evidence="9">
    <location>
        <position position="210"/>
    </location>
    <ligand>
        <name>1-deoxy-D-xylulose 5-phosphate</name>
        <dbReference type="ChEBI" id="CHEBI:57792"/>
    </ligand>
</feature>
<dbReference type="KEGG" id="mai:MICA_1333"/>